<evidence type="ECO:0000313" key="9">
    <source>
        <dbReference type="Proteomes" id="UP000193558"/>
    </source>
</evidence>
<evidence type="ECO:0000313" key="8">
    <source>
        <dbReference type="EMBL" id="ORM72147.1"/>
    </source>
</evidence>
<proteinExistence type="inferred from homology"/>
<dbReference type="PANTHER" id="PTHR33452">
    <property type="entry name" value="OXIDOREDUCTASE CATD-RELATED"/>
    <property type="match status" value="1"/>
</dbReference>
<dbReference type="PANTHER" id="PTHR33452:SF1">
    <property type="entry name" value="INNER MEMBRANE PROTEIN YPHA-RELATED"/>
    <property type="match status" value="1"/>
</dbReference>
<dbReference type="EMBL" id="MLFR01000001">
    <property type="protein sequence ID" value="ORM72147.1"/>
    <property type="molecule type" value="Genomic_DNA"/>
</dbReference>
<dbReference type="AlphaFoldDB" id="A0A1X1D688"/>
<accession>A0A1X1D688</accession>
<dbReference type="Pfam" id="PF07681">
    <property type="entry name" value="DoxX"/>
    <property type="match status" value="1"/>
</dbReference>
<dbReference type="InterPro" id="IPR051907">
    <property type="entry name" value="DoxX-like_oxidoreductase"/>
</dbReference>
<feature type="transmembrane region" description="Helical" evidence="7">
    <location>
        <begin position="133"/>
        <end position="156"/>
    </location>
</feature>
<dbReference type="GO" id="GO:0005886">
    <property type="term" value="C:plasma membrane"/>
    <property type="evidence" value="ECO:0007669"/>
    <property type="project" value="UniProtKB-SubCell"/>
</dbReference>
<evidence type="ECO:0000256" key="6">
    <source>
        <dbReference type="ARBA" id="ARBA00023136"/>
    </source>
</evidence>
<evidence type="ECO:0000256" key="5">
    <source>
        <dbReference type="ARBA" id="ARBA00022989"/>
    </source>
</evidence>
<keyword evidence="3" id="KW-1003">Cell membrane</keyword>
<keyword evidence="4 7" id="KW-0812">Transmembrane</keyword>
<organism evidence="8 9">
    <name type="scientific">Pantoea rwandensis</name>
    <dbReference type="NCBI Taxonomy" id="1076550"/>
    <lineage>
        <taxon>Bacteria</taxon>
        <taxon>Pseudomonadati</taxon>
        <taxon>Pseudomonadota</taxon>
        <taxon>Gammaproteobacteria</taxon>
        <taxon>Enterobacterales</taxon>
        <taxon>Erwiniaceae</taxon>
        <taxon>Pantoea</taxon>
    </lineage>
</organism>
<evidence type="ECO:0000256" key="7">
    <source>
        <dbReference type="SAM" id="Phobius"/>
    </source>
</evidence>
<evidence type="ECO:0000256" key="3">
    <source>
        <dbReference type="ARBA" id="ARBA00022475"/>
    </source>
</evidence>
<feature type="transmembrane region" description="Helical" evidence="7">
    <location>
        <begin position="6"/>
        <end position="30"/>
    </location>
</feature>
<comment type="similarity">
    <text evidence="2">Belongs to the DoxX family.</text>
</comment>
<evidence type="ECO:0000256" key="4">
    <source>
        <dbReference type="ARBA" id="ARBA00022692"/>
    </source>
</evidence>
<feature type="transmembrane region" description="Helical" evidence="7">
    <location>
        <begin position="42"/>
        <end position="60"/>
    </location>
</feature>
<comment type="caution">
    <text evidence="8">The sequence shown here is derived from an EMBL/GenBank/DDBJ whole genome shotgun (WGS) entry which is preliminary data.</text>
</comment>
<gene>
    <name evidence="8" type="ORF">HA51_03620</name>
</gene>
<reference evidence="8 9" key="1">
    <citation type="journal article" date="2017" name="Antonie Van Leeuwenhoek">
        <title>Phylogenomic resolution of the bacterial genus Pantoea and its relationship with Erwinia and Tatumella.</title>
        <authorList>
            <person name="Palmer M."/>
            <person name="Steenkamp E.T."/>
            <person name="Coetzee M.P."/>
            <person name="Chan W.Y."/>
            <person name="van Zyl E."/>
            <person name="De Maayer P."/>
            <person name="Coutinho T.A."/>
            <person name="Blom J."/>
            <person name="Smits T.H."/>
            <person name="Duffy B."/>
            <person name="Venter S.N."/>
        </authorList>
    </citation>
    <scope>NUCLEOTIDE SEQUENCE [LARGE SCALE GENOMIC DNA]</scope>
    <source>
        <strain evidence="8 9">LMG 26275</strain>
    </source>
</reference>
<dbReference type="InterPro" id="IPR032808">
    <property type="entry name" value="DoxX"/>
</dbReference>
<keyword evidence="5 7" id="KW-1133">Transmembrane helix</keyword>
<dbReference type="RefSeq" id="WP_084931943.1">
    <property type="nucleotide sequence ID" value="NZ_MLFR01000001.1"/>
</dbReference>
<evidence type="ECO:0000256" key="2">
    <source>
        <dbReference type="ARBA" id="ARBA00006679"/>
    </source>
</evidence>
<protein>
    <submittedName>
        <fullName evidence="8">DoxX family protein</fullName>
    </submittedName>
</protein>
<dbReference type="Proteomes" id="UP000193558">
    <property type="component" value="Unassembled WGS sequence"/>
</dbReference>
<evidence type="ECO:0000256" key="1">
    <source>
        <dbReference type="ARBA" id="ARBA00004651"/>
    </source>
</evidence>
<dbReference type="OrthoDB" id="346004at2"/>
<comment type="subcellular location">
    <subcellularLocation>
        <location evidence="1">Cell membrane</location>
        <topology evidence="1">Multi-pass membrane protein</topology>
    </subcellularLocation>
</comment>
<keyword evidence="6 7" id="KW-0472">Membrane</keyword>
<sequence length="165" mass="17494">MKLSSILTGVIVSPVAIPANFFAIPLRLIVGFGFLQHGFAKLLRGGDAFVGILVAMHLPFPELLGWATVVMEILCGALILIGAFVPLAAIPAIIILLVAIFTAHLPYGFSSIKLLSYDAMGAHFGQPGYETDLLYIASILALVIGGAGPFSVDAILRRRLSHRGK</sequence>
<name>A0A1X1D688_9GAMM</name>